<keyword evidence="3" id="KW-0808">Transferase</keyword>
<dbReference type="InterPro" id="IPR020019">
    <property type="entry name" value="AcTrfase_PglD-like"/>
</dbReference>
<protein>
    <submittedName>
        <fullName evidence="3">Sugar O-acyltransferase (Sialic acid O-acetyltransferase NeuD family)</fullName>
    </submittedName>
</protein>
<dbReference type="CDD" id="cd03360">
    <property type="entry name" value="LbH_AT_putative"/>
    <property type="match status" value="1"/>
</dbReference>
<dbReference type="Gene3D" id="3.40.50.20">
    <property type="match status" value="1"/>
</dbReference>
<proteinExistence type="inferred from homology"/>
<sequence>MADIVLFGAGKVAEVAEALFREAGSHRVVAFAVDRAHLDGPTFLGRPVVAFEELAERYPPAEVKAFVAIGYHALNTARAERVAALEAQGYELVDCISPRAWVAEGALTGRNCLIMPHAVVEPGARLGRDVVVWSNATIGHHARLDDHVWVAGNSVIGGGAHLGAYTFAALGTVVGNEVTVGAESLLGAGVRITRCCAEKSVFIQPETEKYRLDSDRFLRISKLR</sequence>
<reference evidence="3 4" key="1">
    <citation type="submission" date="2019-03" db="EMBL/GenBank/DDBJ databases">
        <title>Genomic Encyclopedia of Type Strains, Phase IV (KMG-IV): sequencing the most valuable type-strain genomes for metagenomic binning, comparative biology and taxonomic classification.</title>
        <authorList>
            <person name="Goeker M."/>
        </authorList>
    </citation>
    <scope>NUCLEOTIDE SEQUENCE [LARGE SCALE GENOMIC DNA]</scope>
    <source>
        <strain evidence="3 4">DSM 2132</strain>
    </source>
</reference>
<dbReference type="SUPFAM" id="SSF51161">
    <property type="entry name" value="Trimeric LpxA-like enzymes"/>
    <property type="match status" value="1"/>
</dbReference>
<dbReference type="PANTHER" id="PTHR43300:SF7">
    <property type="entry name" value="UDP-N-ACETYLBACILLOSAMINE N-ACETYLTRANSFERASE"/>
    <property type="match status" value="1"/>
</dbReference>
<dbReference type="EMBL" id="SLXO01000008">
    <property type="protein sequence ID" value="TCP32980.1"/>
    <property type="molecule type" value="Genomic_DNA"/>
</dbReference>
<keyword evidence="3" id="KW-0012">Acyltransferase</keyword>
<evidence type="ECO:0000313" key="3">
    <source>
        <dbReference type="EMBL" id="TCP32980.1"/>
    </source>
</evidence>
<dbReference type="Gene3D" id="2.160.10.10">
    <property type="entry name" value="Hexapeptide repeat proteins"/>
    <property type="match status" value="1"/>
</dbReference>
<dbReference type="RefSeq" id="WP_165878853.1">
    <property type="nucleotide sequence ID" value="NZ_JACIGF010000008.1"/>
</dbReference>
<accession>A0A4R2PCS3</accession>
<evidence type="ECO:0000256" key="2">
    <source>
        <dbReference type="PIRSR" id="PIRSR620019-2"/>
    </source>
</evidence>
<evidence type="ECO:0000313" key="4">
    <source>
        <dbReference type="Proteomes" id="UP000295399"/>
    </source>
</evidence>
<dbReference type="InterPro" id="IPR001451">
    <property type="entry name" value="Hexapep"/>
</dbReference>
<dbReference type="PANTHER" id="PTHR43300">
    <property type="entry name" value="ACETYLTRANSFERASE"/>
    <property type="match status" value="1"/>
</dbReference>
<dbReference type="InterPro" id="IPR011004">
    <property type="entry name" value="Trimer_LpxA-like_sf"/>
</dbReference>
<dbReference type="GO" id="GO:0016746">
    <property type="term" value="F:acyltransferase activity"/>
    <property type="evidence" value="ECO:0007669"/>
    <property type="project" value="UniProtKB-KW"/>
</dbReference>
<comment type="similarity">
    <text evidence="1">Belongs to the transferase hexapeptide repeat family.</text>
</comment>
<dbReference type="InterPro" id="IPR050179">
    <property type="entry name" value="Trans_hexapeptide_repeat"/>
</dbReference>
<comment type="caution">
    <text evidence="3">The sequence shown here is derived from an EMBL/GenBank/DDBJ whole genome shotgun (WGS) entry which is preliminary data.</text>
</comment>
<name>A0A4R2PCS3_RHOSA</name>
<organism evidence="3 4">
    <name type="scientific">Rhodothalassium salexigens DSM 2132</name>
    <dbReference type="NCBI Taxonomy" id="1188247"/>
    <lineage>
        <taxon>Bacteria</taxon>
        <taxon>Pseudomonadati</taxon>
        <taxon>Pseudomonadota</taxon>
        <taxon>Alphaproteobacteria</taxon>
        <taxon>Rhodothalassiales</taxon>
        <taxon>Rhodothalassiaceae</taxon>
        <taxon>Rhodothalassium</taxon>
    </lineage>
</organism>
<gene>
    <name evidence="3" type="ORF">EV659_10879</name>
</gene>
<dbReference type="Pfam" id="PF00132">
    <property type="entry name" value="Hexapep"/>
    <property type="match status" value="1"/>
</dbReference>
<dbReference type="Proteomes" id="UP000295399">
    <property type="component" value="Unassembled WGS sequence"/>
</dbReference>
<feature type="binding site" evidence="2">
    <location>
        <position position="70"/>
    </location>
    <ligand>
        <name>substrate</name>
    </ligand>
</feature>
<dbReference type="InParanoid" id="A0A4R2PCS3"/>
<evidence type="ECO:0000256" key="1">
    <source>
        <dbReference type="ARBA" id="ARBA00007274"/>
    </source>
</evidence>
<dbReference type="AlphaFoldDB" id="A0A4R2PCS3"/>
<keyword evidence="4" id="KW-1185">Reference proteome</keyword>